<dbReference type="OrthoDB" id="1729734at2"/>
<evidence type="ECO:0000313" key="1">
    <source>
        <dbReference type="EMBL" id="TYP56668.1"/>
    </source>
</evidence>
<evidence type="ECO:0000313" key="2">
    <source>
        <dbReference type="Proteomes" id="UP000322294"/>
    </source>
</evidence>
<reference evidence="1 2" key="1">
    <citation type="submission" date="2019-07" db="EMBL/GenBank/DDBJ databases">
        <title>Genomic Encyclopedia of Type Strains, Phase I: the one thousand microbial genomes (KMG-I) project.</title>
        <authorList>
            <person name="Kyrpides N."/>
        </authorList>
    </citation>
    <scope>NUCLEOTIDE SEQUENCE [LARGE SCALE GENOMIC DNA]</scope>
    <source>
        <strain evidence="1 2">DSM 16647</strain>
    </source>
</reference>
<dbReference type="EMBL" id="VNHO01000008">
    <property type="protein sequence ID" value="TYP56668.1"/>
    <property type="molecule type" value="Genomic_DNA"/>
</dbReference>
<gene>
    <name evidence="1" type="ORF">LZ11_00947</name>
</gene>
<name>A0A5S5AVB8_9FIRM</name>
<keyword evidence="2" id="KW-1185">Reference proteome</keyword>
<protein>
    <submittedName>
        <fullName evidence="1">Uncharacterized protein</fullName>
    </submittedName>
</protein>
<organism evidence="1 2">
    <name type="scientific">Thermosediminibacter litoriperuensis</name>
    <dbReference type="NCBI Taxonomy" id="291989"/>
    <lineage>
        <taxon>Bacteria</taxon>
        <taxon>Bacillati</taxon>
        <taxon>Bacillota</taxon>
        <taxon>Clostridia</taxon>
        <taxon>Thermosediminibacterales</taxon>
        <taxon>Thermosediminibacteraceae</taxon>
        <taxon>Thermosediminibacter</taxon>
    </lineage>
</organism>
<dbReference type="AlphaFoldDB" id="A0A5S5AVB8"/>
<proteinExistence type="predicted"/>
<dbReference type="Proteomes" id="UP000322294">
    <property type="component" value="Unassembled WGS sequence"/>
</dbReference>
<comment type="caution">
    <text evidence="1">The sequence shown here is derived from an EMBL/GenBank/DDBJ whole genome shotgun (WGS) entry which is preliminary data.</text>
</comment>
<accession>A0A5S5AVB8</accession>
<sequence length="136" mass="15962">MYYYRYDGNILDFTRGPLTGKILKMADNCFIRERKDRITLFSLKLTMVCPGTYREGGLMEFFMLVNKKKSSPTCDMCYYGIMGRGKLCTVNSFLLPGHFHHKKANFNSMVALLRYNGYLQLPVPDPLTWSYMNFRY</sequence>
<dbReference type="RefSeq" id="WP_148866736.1">
    <property type="nucleotide sequence ID" value="NZ_VNHO01000008.1"/>
</dbReference>